<dbReference type="Gene3D" id="3.40.50.360">
    <property type="match status" value="1"/>
</dbReference>
<dbReference type="Pfam" id="PF03358">
    <property type="entry name" value="FMN_red"/>
    <property type="match status" value="1"/>
</dbReference>
<dbReference type="OrthoDB" id="9805976at2"/>
<dbReference type="PANTHER" id="PTHR43278:SF4">
    <property type="entry name" value="NAD(P)H-DEPENDENT FMN-CONTAINING OXIDOREDUCTASE YWQN-RELATED"/>
    <property type="match status" value="1"/>
</dbReference>
<name>A0A265NCQ0_9BACI</name>
<sequence>MKLAVIHGSTRANGNTEYLTYRAVPKEKATHIYLRDYQIQPIIDERHEKNGFQDVYDDHTKVIDLMLEHDVLVFSTPIYWYSMSGAMKIFIDRWSQIMRDPDYTHFREELGKKKAYLVAVGGDNPHIKGLPLIQQFKYICDFYGMSFEGYVIGKASKPEDIRNDQKALQAASSLIKEY</sequence>
<evidence type="ECO:0000313" key="5">
    <source>
        <dbReference type="Proteomes" id="UP000216498"/>
    </source>
</evidence>
<dbReference type="AlphaFoldDB" id="A0A265NCQ0"/>
<organism evidence="4 5">
    <name type="scientific">Virgibacillus indicus</name>
    <dbReference type="NCBI Taxonomy" id="2024554"/>
    <lineage>
        <taxon>Bacteria</taxon>
        <taxon>Bacillati</taxon>
        <taxon>Bacillota</taxon>
        <taxon>Bacilli</taxon>
        <taxon>Bacillales</taxon>
        <taxon>Bacillaceae</taxon>
        <taxon>Virgibacillus</taxon>
    </lineage>
</organism>
<feature type="domain" description="NADPH-dependent FMN reductase-like" evidence="3">
    <location>
        <begin position="1"/>
        <end position="125"/>
    </location>
</feature>
<gene>
    <name evidence="4" type="ORF">CIL03_05840</name>
</gene>
<comment type="caution">
    <text evidence="4">The sequence shown here is derived from an EMBL/GenBank/DDBJ whole genome shotgun (WGS) entry which is preliminary data.</text>
</comment>
<evidence type="ECO:0000256" key="1">
    <source>
        <dbReference type="ARBA" id="ARBA00022630"/>
    </source>
</evidence>
<accession>A0A265NCQ0</accession>
<evidence type="ECO:0000256" key="2">
    <source>
        <dbReference type="ARBA" id="ARBA00022643"/>
    </source>
</evidence>
<dbReference type="InterPro" id="IPR051796">
    <property type="entry name" value="ISF_SsuE-like"/>
</dbReference>
<evidence type="ECO:0000259" key="3">
    <source>
        <dbReference type="Pfam" id="PF03358"/>
    </source>
</evidence>
<protein>
    <submittedName>
        <fullName evidence="4">NAD(P)H-dependent oxidoreductase</fullName>
    </submittedName>
</protein>
<dbReference type="PANTHER" id="PTHR43278">
    <property type="entry name" value="NAD(P)H-DEPENDENT FMN-CONTAINING OXIDOREDUCTASE YWQN-RELATED"/>
    <property type="match status" value="1"/>
</dbReference>
<proteinExistence type="predicted"/>
<dbReference type="GO" id="GO:0016491">
    <property type="term" value="F:oxidoreductase activity"/>
    <property type="evidence" value="ECO:0007669"/>
    <property type="project" value="InterPro"/>
</dbReference>
<keyword evidence="1" id="KW-0285">Flavoprotein</keyword>
<keyword evidence="5" id="KW-1185">Reference proteome</keyword>
<keyword evidence="2" id="KW-0288">FMN</keyword>
<reference evidence="4 5" key="1">
    <citation type="submission" date="2017-08" db="EMBL/GenBank/DDBJ databases">
        <title>Virgibacillus indicus sp. nov. and Virgibacillus profoundi sp. nov, two moderately halophilic bacteria isolated from marine sediment by using the Microfluidic Streak Plate.</title>
        <authorList>
            <person name="Xu B."/>
            <person name="Hu B."/>
            <person name="Wang J."/>
            <person name="Zhu Y."/>
            <person name="Huang L."/>
            <person name="Du W."/>
            <person name="Huang Y."/>
        </authorList>
    </citation>
    <scope>NUCLEOTIDE SEQUENCE [LARGE SCALE GENOMIC DNA]</scope>
    <source>
        <strain evidence="4 5">IO3-P2-C2</strain>
    </source>
</reference>
<dbReference type="SUPFAM" id="SSF52218">
    <property type="entry name" value="Flavoproteins"/>
    <property type="match status" value="1"/>
</dbReference>
<dbReference type="EMBL" id="NPMS01000002">
    <property type="protein sequence ID" value="OZU89239.1"/>
    <property type="molecule type" value="Genomic_DNA"/>
</dbReference>
<dbReference type="RefSeq" id="WP_094884536.1">
    <property type="nucleotide sequence ID" value="NZ_NPMS01000002.1"/>
</dbReference>
<dbReference type="Proteomes" id="UP000216498">
    <property type="component" value="Unassembled WGS sequence"/>
</dbReference>
<dbReference type="InterPro" id="IPR029039">
    <property type="entry name" value="Flavoprotein-like_sf"/>
</dbReference>
<dbReference type="InterPro" id="IPR005025">
    <property type="entry name" value="FMN_Rdtase-like_dom"/>
</dbReference>
<evidence type="ECO:0000313" key="4">
    <source>
        <dbReference type="EMBL" id="OZU89239.1"/>
    </source>
</evidence>